<accession>A0A3P8E4W4</accession>
<sequence>MVVMIVKRATHLCLKALKSCSASLCFTETTGGGVLCLTENGAHLADDVGDNLIQMGRINIPPNFARHKQHACPYCVSGAAAAIKLVYAVALLASENSTTQLAEHTALVKQAWFDQAVVTADLTAAGSFVVIATDGSMLLGIP</sequence>
<protein>
    <submittedName>
        <fullName evidence="3">DUF3700 domain-containing protein</fullName>
    </submittedName>
</protein>
<dbReference type="Proteomes" id="UP000050761">
    <property type="component" value="Unassembled WGS sequence"/>
</dbReference>
<organism evidence="2 3">
    <name type="scientific">Heligmosomoides polygyrus</name>
    <name type="common">Parasitic roundworm</name>
    <dbReference type="NCBI Taxonomy" id="6339"/>
    <lineage>
        <taxon>Eukaryota</taxon>
        <taxon>Metazoa</taxon>
        <taxon>Ecdysozoa</taxon>
        <taxon>Nematoda</taxon>
        <taxon>Chromadorea</taxon>
        <taxon>Rhabditida</taxon>
        <taxon>Rhabditina</taxon>
        <taxon>Rhabditomorpha</taxon>
        <taxon>Strongyloidea</taxon>
        <taxon>Heligmosomidae</taxon>
        <taxon>Heligmosomoides</taxon>
    </lineage>
</organism>
<dbReference type="WBParaSite" id="HPBE_0001569601-mRNA-1">
    <property type="protein sequence ID" value="HPBE_0001569601-mRNA-1"/>
    <property type="gene ID" value="HPBE_0001569601"/>
</dbReference>
<evidence type="ECO:0000313" key="1">
    <source>
        <dbReference type="EMBL" id="VDP03603.1"/>
    </source>
</evidence>
<reference evidence="1 2" key="1">
    <citation type="submission" date="2018-11" db="EMBL/GenBank/DDBJ databases">
        <authorList>
            <consortium name="Pathogen Informatics"/>
        </authorList>
    </citation>
    <scope>NUCLEOTIDE SEQUENCE [LARGE SCALE GENOMIC DNA]</scope>
</reference>
<name>A0A183G2X1_HELPZ</name>
<accession>A0A183G2X1</accession>
<evidence type="ECO:0000313" key="3">
    <source>
        <dbReference type="WBParaSite" id="HPBE_0001569601-mRNA-1"/>
    </source>
</evidence>
<gene>
    <name evidence="1" type="ORF">HPBE_LOCUS15695</name>
</gene>
<dbReference type="EMBL" id="UZAH01028991">
    <property type="protein sequence ID" value="VDP03603.1"/>
    <property type="molecule type" value="Genomic_DNA"/>
</dbReference>
<reference evidence="3" key="2">
    <citation type="submission" date="2019-09" db="UniProtKB">
        <authorList>
            <consortium name="WormBaseParasite"/>
        </authorList>
    </citation>
    <scope>IDENTIFICATION</scope>
</reference>
<evidence type="ECO:0000313" key="2">
    <source>
        <dbReference type="Proteomes" id="UP000050761"/>
    </source>
</evidence>
<keyword evidence="2" id="KW-1185">Reference proteome</keyword>
<dbReference type="AlphaFoldDB" id="A0A183G2X1"/>
<proteinExistence type="predicted"/>